<gene>
    <name evidence="6" type="ORF">C7B46_15640</name>
</gene>
<keyword evidence="4" id="KW-1133">Transmembrane helix</keyword>
<evidence type="ECO:0000313" key="7">
    <source>
        <dbReference type="Proteomes" id="UP000242972"/>
    </source>
</evidence>
<comment type="subcellular location">
    <subcellularLocation>
        <location evidence="1">Membrane</location>
        <topology evidence="1">Single-pass membrane protein</topology>
    </subcellularLocation>
</comment>
<name>A0A2T2XCD5_9FIRM</name>
<dbReference type="AlphaFoldDB" id="A0A2T2XCD5"/>
<evidence type="ECO:0000256" key="1">
    <source>
        <dbReference type="ARBA" id="ARBA00004167"/>
    </source>
</evidence>
<comment type="similarity">
    <text evidence="2">Belongs to the membrane fusion protein (MFP) (TC 8.A.1) family.</text>
</comment>
<dbReference type="InterPro" id="IPR011053">
    <property type="entry name" value="Single_hybrid_motif"/>
</dbReference>
<dbReference type="PANTHER" id="PTHR30386:SF26">
    <property type="entry name" value="TRANSPORT PROTEIN COMB"/>
    <property type="match status" value="1"/>
</dbReference>
<dbReference type="PANTHER" id="PTHR30386">
    <property type="entry name" value="MEMBRANE FUSION SUBUNIT OF EMRAB-TOLC MULTIDRUG EFFLUX PUMP"/>
    <property type="match status" value="1"/>
</dbReference>
<evidence type="ECO:0000256" key="4">
    <source>
        <dbReference type="ARBA" id="ARBA00022989"/>
    </source>
</evidence>
<dbReference type="SUPFAM" id="SSF51230">
    <property type="entry name" value="Single hybrid motif"/>
    <property type="match status" value="1"/>
</dbReference>
<proteinExistence type="inferred from homology"/>
<sequence>MPRWVLIVVTAIAVLTLGGTAGWYAYQNANYVKSGYAYVTSPYAWVAASASGQITNVLVSTGQHVVRGQTLFDERVAGKTGYISVNATANGVVGNVNVTSGSVVEPGEDLCTVVNLSKTHVVAEVPESQARNVALNQSVDVHFSEEPGQVYRGIVTHIGAVTLTTLSPILQTGTFAKEREWVPVTIALMNSPGNLRDGENASIRIHI</sequence>
<evidence type="ECO:0000256" key="3">
    <source>
        <dbReference type="ARBA" id="ARBA00022692"/>
    </source>
</evidence>
<protein>
    <submittedName>
        <fullName evidence="6">Biotin attachment protein</fullName>
    </submittedName>
</protein>
<dbReference type="GO" id="GO:0016020">
    <property type="term" value="C:membrane"/>
    <property type="evidence" value="ECO:0007669"/>
    <property type="project" value="UniProtKB-SubCell"/>
</dbReference>
<dbReference type="Proteomes" id="UP000242972">
    <property type="component" value="Unassembled WGS sequence"/>
</dbReference>
<dbReference type="InterPro" id="IPR050739">
    <property type="entry name" value="MFP"/>
</dbReference>
<comment type="caution">
    <text evidence="6">The sequence shown here is derived from an EMBL/GenBank/DDBJ whole genome shotgun (WGS) entry which is preliminary data.</text>
</comment>
<dbReference type="EMBL" id="PXYW01000051">
    <property type="protein sequence ID" value="PSR32118.1"/>
    <property type="molecule type" value="Genomic_DNA"/>
</dbReference>
<accession>A0A2T2XCD5</accession>
<reference evidence="6 7" key="1">
    <citation type="journal article" date="2014" name="BMC Genomics">
        <title>Comparison of environmental and isolate Sulfobacillus genomes reveals diverse carbon, sulfur, nitrogen, and hydrogen metabolisms.</title>
        <authorList>
            <person name="Justice N.B."/>
            <person name="Norman A."/>
            <person name="Brown C.T."/>
            <person name="Singh A."/>
            <person name="Thomas B.C."/>
            <person name="Banfield J.F."/>
        </authorList>
    </citation>
    <scope>NUCLEOTIDE SEQUENCE [LARGE SCALE GENOMIC DNA]</scope>
    <source>
        <strain evidence="6">AMDSBA4</strain>
    </source>
</reference>
<keyword evidence="5" id="KW-0472">Membrane</keyword>
<keyword evidence="3" id="KW-0812">Transmembrane</keyword>
<evidence type="ECO:0000313" key="6">
    <source>
        <dbReference type="EMBL" id="PSR32118.1"/>
    </source>
</evidence>
<evidence type="ECO:0000256" key="2">
    <source>
        <dbReference type="ARBA" id="ARBA00009477"/>
    </source>
</evidence>
<evidence type="ECO:0000256" key="5">
    <source>
        <dbReference type="ARBA" id="ARBA00023136"/>
    </source>
</evidence>
<organism evidence="6 7">
    <name type="scientific">Sulfobacillus benefaciens</name>
    <dbReference type="NCBI Taxonomy" id="453960"/>
    <lineage>
        <taxon>Bacteria</taxon>
        <taxon>Bacillati</taxon>
        <taxon>Bacillota</taxon>
        <taxon>Clostridia</taxon>
        <taxon>Eubacteriales</taxon>
        <taxon>Clostridiales Family XVII. Incertae Sedis</taxon>
        <taxon>Sulfobacillus</taxon>
    </lineage>
</organism>
<dbReference type="Gene3D" id="2.40.50.100">
    <property type="match status" value="1"/>
</dbReference>
<dbReference type="Gene3D" id="2.40.30.170">
    <property type="match status" value="1"/>
</dbReference>